<evidence type="ECO:0000256" key="1">
    <source>
        <dbReference type="SAM" id="Phobius"/>
    </source>
</evidence>
<dbReference type="RefSeq" id="WP_106306036.1">
    <property type="nucleotide sequence ID" value="NZ_PVWO01000178.1"/>
</dbReference>
<feature type="transmembrane region" description="Helical" evidence="1">
    <location>
        <begin position="69"/>
        <end position="86"/>
    </location>
</feature>
<gene>
    <name evidence="2" type="ORF">C7B77_14585</name>
</gene>
<comment type="caution">
    <text evidence="2">The sequence shown here is derived from an EMBL/GenBank/DDBJ whole genome shotgun (WGS) entry which is preliminary data.</text>
</comment>
<accession>A0A2T1GDT7</accession>
<feature type="transmembrane region" description="Helical" evidence="1">
    <location>
        <begin position="7"/>
        <end position="28"/>
    </location>
</feature>
<feature type="transmembrane region" description="Helical" evidence="1">
    <location>
        <begin position="148"/>
        <end position="167"/>
    </location>
</feature>
<keyword evidence="3" id="KW-1185">Reference proteome</keyword>
<keyword evidence="1" id="KW-0812">Transmembrane</keyword>
<dbReference type="OrthoDB" id="460792at2"/>
<keyword evidence="1" id="KW-0472">Membrane</keyword>
<evidence type="ECO:0000313" key="3">
    <source>
        <dbReference type="Proteomes" id="UP000238937"/>
    </source>
</evidence>
<feature type="transmembrane region" description="Helical" evidence="1">
    <location>
        <begin position="106"/>
        <end position="123"/>
    </location>
</feature>
<evidence type="ECO:0000313" key="2">
    <source>
        <dbReference type="EMBL" id="PSB55576.1"/>
    </source>
</evidence>
<sequence length="225" mass="25040">MQHYRTILKQVGIASIAIGILDLMYMVYRVSTNLQQSPTGSYSSPGILIVVAGVYLIRGSLRTANIVRWVAAFWIAIGIGSILMRSCSTPFDLLMLEFRLDPNGFVMWYLSKIIETAVAYWIYRQLSAEPVMSASLNSGHHVSIPKQAFFLGAALTVLMPILLYITGDGVLGRKAVNLARAKYGQGYKYHLTALNRSRKMSGETISAKIAAYNDREIKNVRVELK</sequence>
<feature type="transmembrane region" description="Helical" evidence="1">
    <location>
        <begin position="40"/>
        <end position="57"/>
    </location>
</feature>
<dbReference type="Proteomes" id="UP000238937">
    <property type="component" value="Unassembled WGS sequence"/>
</dbReference>
<protein>
    <submittedName>
        <fullName evidence="2">Uncharacterized protein</fullName>
    </submittedName>
</protein>
<dbReference type="AlphaFoldDB" id="A0A2T1GDT7"/>
<name>A0A2T1GDT7_9CYAN</name>
<keyword evidence="1" id="KW-1133">Transmembrane helix</keyword>
<organism evidence="2 3">
    <name type="scientific">Chamaesiphon polymorphus CCALA 037</name>
    <dbReference type="NCBI Taxonomy" id="2107692"/>
    <lineage>
        <taxon>Bacteria</taxon>
        <taxon>Bacillati</taxon>
        <taxon>Cyanobacteriota</taxon>
        <taxon>Cyanophyceae</taxon>
        <taxon>Gomontiellales</taxon>
        <taxon>Chamaesiphonaceae</taxon>
        <taxon>Chamaesiphon</taxon>
    </lineage>
</organism>
<proteinExistence type="predicted"/>
<dbReference type="EMBL" id="PVWO01000178">
    <property type="protein sequence ID" value="PSB55576.1"/>
    <property type="molecule type" value="Genomic_DNA"/>
</dbReference>
<reference evidence="2 3" key="1">
    <citation type="submission" date="2018-03" db="EMBL/GenBank/DDBJ databases">
        <title>The ancient ancestry and fast evolution of plastids.</title>
        <authorList>
            <person name="Moore K.R."/>
            <person name="Magnabosco C."/>
            <person name="Momper L."/>
            <person name="Gold D.A."/>
            <person name="Bosak T."/>
            <person name="Fournier G.P."/>
        </authorList>
    </citation>
    <scope>NUCLEOTIDE SEQUENCE [LARGE SCALE GENOMIC DNA]</scope>
    <source>
        <strain evidence="2 3">CCALA 037</strain>
    </source>
</reference>